<proteinExistence type="predicted"/>
<reference evidence="1" key="1">
    <citation type="submission" date="2021-01" db="EMBL/GenBank/DDBJ databases">
        <authorList>
            <consortium name="Genoscope - CEA"/>
            <person name="William W."/>
        </authorList>
    </citation>
    <scope>NUCLEOTIDE SEQUENCE</scope>
</reference>
<dbReference type="OMA" id="KFNPFNT"/>
<evidence type="ECO:0000313" key="1">
    <source>
        <dbReference type="EMBL" id="CAD8202002.1"/>
    </source>
</evidence>
<name>A0A8S1XNJ9_PAROT</name>
<dbReference type="AlphaFoldDB" id="A0A8S1XNJ9"/>
<accession>A0A8S1XNJ9</accession>
<dbReference type="Proteomes" id="UP000683925">
    <property type="component" value="Unassembled WGS sequence"/>
</dbReference>
<evidence type="ECO:0000313" key="2">
    <source>
        <dbReference type="Proteomes" id="UP000683925"/>
    </source>
</evidence>
<dbReference type="EMBL" id="CAJJDP010000126">
    <property type="protein sequence ID" value="CAD8202002.1"/>
    <property type="molecule type" value="Genomic_DNA"/>
</dbReference>
<keyword evidence="2" id="KW-1185">Reference proteome</keyword>
<organism evidence="1 2">
    <name type="scientific">Paramecium octaurelia</name>
    <dbReference type="NCBI Taxonomy" id="43137"/>
    <lineage>
        <taxon>Eukaryota</taxon>
        <taxon>Sar</taxon>
        <taxon>Alveolata</taxon>
        <taxon>Ciliophora</taxon>
        <taxon>Intramacronucleata</taxon>
        <taxon>Oligohymenophorea</taxon>
        <taxon>Peniculida</taxon>
        <taxon>Parameciidae</taxon>
        <taxon>Paramecium</taxon>
    </lineage>
</organism>
<dbReference type="OrthoDB" id="300301at2759"/>
<comment type="caution">
    <text evidence="1">The sequence shown here is derived from an EMBL/GenBank/DDBJ whole genome shotgun (WGS) entry which is preliminary data.</text>
</comment>
<sequence length="208" mass="24256">MSKRLTISKFNPFNTNDNPELDRVETYKTFYKKRFRKLQADESPHQKIIPQSILLKSGQIPFKRSFQKPKEDVIDVKKFQICELWSYKYNHVVQKVSKLNNVSAVLEIQRQQQRKSQKYKTQNSSDQIPYNSIAISDKSKLKTTLSDYTLPKIESLSSFQNTLSPEKVLTSSQYPKNNCISDLKGKLKELIEICDHAQVFSPNKFSKI</sequence>
<gene>
    <name evidence="1" type="ORF">POCTA_138.1.T1260018</name>
</gene>
<protein>
    <submittedName>
        <fullName evidence="1">Uncharacterized protein</fullName>
    </submittedName>
</protein>